<reference evidence="1" key="1">
    <citation type="journal article" date="2020" name="mSystems">
        <title>Genome- and Community-Level Interaction Insights into Carbon Utilization and Element Cycling Functions of Hydrothermarchaeota in Hydrothermal Sediment.</title>
        <authorList>
            <person name="Zhou Z."/>
            <person name="Liu Y."/>
            <person name="Xu W."/>
            <person name="Pan J."/>
            <person name="Luo Z.H."/>
            <person name="Li M."/>
        </authorList>
    </citation>
    <scope>NUCLEOTIDE SEQUENCE [LARGE SCALE GENOMIC DNA]</scope>
    <source>
        <strain evidence="1">HyVt-485</strain>
    </source>
</reference>
<organism evidence="1">
    <name type="scientific">Hellea balneolensis</name>
    <dbReference type="NCBI Taxonomy" id="287478"/>
    <lineage>
        <taxon>Bacteria</taxon>
        <taxon>Pseudomonadati</taxon>
        <taxon>Pseudomonadota</taxon>
        <taxon>Alphaproteobacteria</taxon>
        <taxon>Maricaulales</taxon>
        <taxon>Robiginitomaculaceae</taxon>
        <taxon>Hellea</taxon>
    </lineage>
</organism>
<evidence type="ECO:0000313" key="1">
    <source>
        <dbReference type="EMBL" id="HHL42517.1"/>
    </source>
</evidence>
<name>A0A7C5LS04_9PROT</name>
<accession>A0A7C5LS04</accession>
<dbReference type="SUPFAM" id="SSF54001">
    <property type="entry name" value="Cysteine proteinases"/>
    <property type="match status" value="1"/>
</dbReference>
<protein>
    <recommendedName>
        <fullName evidence="2">Permuted papain-like amidase enzyme, YaeF/YiiX, C92 family</fullName>
    </recommendedName>
</protein>
<comment type="caution">
    <text evidence="1">The sequence shown here is derived from an EMBL/GenBank/DDBJ whole genome shotgun (WGS) entry which is preliminary data.</text>
</comment>
<dbReference type="InterPro" id="IPR024453">
    <property type="entry name" value="Peptidase_C92"/>
</dbReference>
<dbReference type="Proteomes" id="UP000885830">
    <property type="component" value="Unassembled WGS sequence"/>
</dbReference>
<dbReference type="Gene3D" id="3.90.1720.10">
    <property type="entry name" value="endopeptidase domain like (from Nostoc punctiforme)"/>
    <property type="match status" value="1"/>
</dbReference>
<dbReference type="InterPro" id="IPR038765">
    <property type="entry name" value="Papain-like_cys_pep_sf"/>
</dbReference>
<dbReference type="EMBL" id="DRMJ01000133">
    <property type="protein sequence ID" value="HHL42517.1"/>
    <property type="molecule type" value="Genomic_DNA"/>
</dbReference>
<sequence>MESESLHIEVLEQNLRRAARTVLSGYQAYSGKAKIAREINDAKAAIARGYYTPDEDERLRETFVQYLQIRRDLWQAITEVLHYVDMPRGFKKGNWHAHLKAFAIGFAGASFLIRSGYYLIDMAQEYDLVRAKLDEAEPRYGLERKQFKRLYESLVSTRRMARYKQACEFYGRYKDEIYAALDTPPYSEIADMLRVEEPYFQTRLRAHFKRKARFNLFRLRRRRQVVVHQAIFFLFEAAGSDIAELKQPLVKPRGAPKRVNDEVRAQLLELALPGDVFVTRHDDALSNVFLPGFWPHAALYIGTDMDRAALGVAKSRPEYQSEAGPVEFLESKKDGVLFRPAKDTLQVDNCVILRPKLSKPVVQTALNRALSHAGKLYDFVFDFTTSDRLVCTELIYRTYHDPKNMPFILSEKAGRLCLSAEDFLNQALGHDWFEVVAVFGVGGDTLYQGEAALQTLLKSFDYKAA</sequence>
<dbReference type="AlphaFoldDB" id="A0A7C5LS04"/>
<proteinExistence type="predicted"/>
<dbReference type="Pfam" id="PF05708">
    <property type="entry name" value="Peptidase_C92"/>
    <property type="match status" value="1"/>
</dbReference>
<evidence type="ECO:0008006" key="2">
    <source>
        <dbReference type="Google" id="ProtNLM"/>
    </source>
</evidence>
<gene>
    <name evidence="1" type="ORF">ENJ42_02770</name>
</gene>